<dbReference type="InterPro" id="IPR011009">
    <property type="entry name" value="Kinase-like_dom_sf"/>
</dbReference>
<comment type="subcellular location">
    <subcellularLocation>
        <location evidence="1">Membrane</location>
        <topology evidence="1">Single-pass type I membrane protein</topology>
    </subcellularLocation>
</comment>
<evidence type="ECO:0000256" key="11">
    <source>
        <dbReference type="ARBA" id="ARBA00023180"/>
    </source>
</evidence>
<dbReference type="PANTHER" id="PTHR48006:SF81">
    <property type="entry name" value="PROTEIN KINASE DOMAIN-CONTAINING PROTEIN"/>
    <property type="match status" value="1"/>
</dbReference>
<evidence type="ECO:0000256" key="5">
    <source>
        <dbReference type="ARBA" id="ARBA00022679"/>
    </source>
</evidence>
<evidence type="ECO:0000259" key="15">
    <source>
        <dbReference type="PROSITE" id="PS50011"/>
    </source>
</evidence>
<evidence type="ECO:0000256" key="12">
    <source>
        <dbReference type="ARBA" id="ARBA00047899"/>
    </source>
</evidence>
<evidence type="ECO:0000256" key="8">
    <source>
        <dbReference type="ARBA" id="ARBA00022777"/>
    </source>
</evidence>
<evidence type="ECO:0000256" key="4">
    <source>
        <dbReference type="ARBA" id="ARBA00022553"/>
    </source>
</evidence>
<dbReference type="Gene3D" id="1.10.510.10">
    <property type="entry name" value="Transferase(Phosphotransferase) domain 1"/>
    <property type="match status" value="2"/>
</dbReference>
<feature type="domain" description="Protein kinase" evidence="15">
    <location>
        <begin position="246"/>
        <end position="563"/>
    </location>
</feature>
<dbReference type="Gene3D" id="3.30.200.20">
    <property type="entry name" value="Phosphorylase Kinase, domain 1"/>
    <property type="match status" value="1"/>
</dbReference>
<dbReference type="InterPro" id="IPR008271">
    <property type="entry name" value="Ser/Thr_kinase_AS"/>
</dbReference>
<comment type="caution">
    <text evidence="16">The sequence shown here is derived from an EMBL/GenBank/DDBJ whole genome shotgun (WGS) entry which is preliminary data.</text>
</comment>
<dbReference type="InterPro" id="IPR000719">
    <property type="entry name" value="Prot_kinase_dom"/>
</dbReference>
<evidence type="ECO:0000256" key="1">
    <source>
        <dbReference type="ARBA" id="ARBA00004479"/>
    </source>
</evidence>
<evidence type="ECO:0000313" key="17">
    <source>
        <dbReference type="Proteomes" id="UP000326939"/>
    </source>
</evidence>
<accession>A0A5N5KVQ5</accession>
<evidence type="ECO:0000256" key="10">
    <source>
        <dbReference type="ARBA" id="ARBA00023170"/>
    </source>
</evidence>
<dbReference type="FunFam" id="1.10.510.10:FF:001023">
    <property type="entry name" value="Os07g0541700 protein"/>
    <property type="match status" value="1"/>
</dbReference>
<dbReference type="InterPro" id="IPR051824">
    <property type="entry name" value="LRR_Rcpt-Like_S/T_Kinase"/>
</dbReference>
<dbReference type="PANTHER" id="PTHR48006">
    <property type="entry name" value="LEUCINE-RICH REPEAT-CONTAINING PROTEIN DDB_G0281931-RELATED"/>
    <property type="match status" value="1"/>
</dbReference>
<reference evidence="17" key="1">
    <citation type="journal article" date="2019" name="Gigascience">
        <title>De novo genome assembly of the endangered Acer yangbiense, a plant species with extremely small populations endemic to Yunnan Province, China.</title>
        <authorList>
            <person name="Yang J."/>
            <person name="Wariss H.M."/>
            <person name="Tao L."/>
            <person name="Zhang R."/>
            <person name="Yun Q."/>
            <person name="Hollingsworth P."/>
            <person name="Dao Z."/>
            <person name="Luo G."/>
            <person name="Guo H."/>
            <person name="Ma Y."/>
            <person name="Sun W."/>
        </authorList>
    </citation>
    <scope>NUCLEOTIDE SEQUENCE [LARGE SCALE GENOMIC DNA]</scope>
    <source>
        <strain evidence="17">cv. br00</strain>
    </source>
</reference>
<evidence type="ECO:0000256" key="6">
    <source>
        <dbReference type="ARBA" id="ARBA00022729"/>
    </source>
</evidence>
<dbReference type="Pfam" id="PF07714">
    <property type="entry name" value="PK_Tyr_Ser-Thr"/>
    <property type="match status" value="1"/>
</dbReference>
<dbReference type="GO" id="GO:0016020">
    <property type="term" value="C:membrane"/>
    <property type="evidence" value="ECO:0007669"/>
    <property type="project" value="UniProtKB-SubCell"/>
</dbReference>
<evidence type="ECO:0000256" key="13">
    <source>
        <dbReference type="ARBA" id="ARBA00048679"/>
    </source>
</evidence>
<dbReference type="SUPFAM" id="SSF56112">
    <property type="entry name" value="Protein kinase-like (PK-like)"/>
    <property type="match status" value="1"/>
</dbReference>
<keyword evidence="7" id="KW-0547">Nucleotide-binding</keyword>
<dbReference type="GO" id="GO:0004674">
    <property type="term" value="F:protein serine/threonine kinase activity"/>
    <property type="evidence" value="ECO:0007669"/>
    <property type="project" value="UniProtKB-KW"/>
</dbReference>
<keyword evidence="17" id="KW-1185">Reference proteome</keyword>
<dbReference type="Pfam" id="PF11721">
    <property type="entry name" value="Malectin"/>
    <property type="match status" value="1"/>
</dbReference>
<evidence type="ECO:0000256" key="14">
    <source>
        <dbReference type="SAM" id="MobiDB-lite"/>
    </source>
</evidence>
<evidence type="ECO:0000256" key="9">
    <source>
        <dbReference type="ARBA" id="ARBA00022840"/>
    </source>
</evidence>
<feature type="compositionally biased region" description="Polar residues" evidence="14">
    <location>
        <begin position="530"/>
        <end position="540"/>
    </location>
</feature>
<comment type="catalytic activity">
    <reaction evidence="12">
        <text>L-threonyl-[protein] + ATP = O-phospho-L-threonyl-[protein] + ADP + H(+)</text>
        <dbReference type="Rhea" id="RHEA:46608"/>
        <dbReference type="Rhea" id="RHEA-COMP:11060"/>
        <dbReference type="Rhea" id="RHEA-COMP:11605"/>
        <dbReference type="ChEBI" id="CHEBI:15378"/>
        <dbReference type="ChEBI" id="CHEBI:30013"/>
        <dbReference type="ChEBI" id="CHEBI:30616"/>
        <dbReference type="ChEBI" id="CHEBI:61977"/>
        <dbReference type="ChEBI" id="CHEBI:456216"/>
        <dbReference type="EC" id="2.7.11.1"/>
    </reaction>
</comment>
<keyword evidence="11" id="KW-0325">Glycoprotein</keyword>
<evidence type="ECO:0000313" key="16">
    <source>
        <dbReference type="EMBL" id="KAB5534228.1"/>
    </source>
</evidence>
<proteinExistence type="predicted"/>
<dbReference type="InterPro" id="IPR001245">
    <property type="entry name" value="Ser-Thr/Tyr_kinase_cat_dom"/>
</dbReference>
<feature type="compositionally biased region" description="Polar residues" evidence="14">
    <location>
        <begin position="549"/>
        <end position="563"/>
    </location>
</feature>
<keyword evidence="4" id="KW-0597">Phosphoprotein</keyword>
<organism evidence="16 17">
    <name type="scientific">Salix brachista</name>
    <dbReference type="NCBI Taxonomy" id="2182728"/>
    <lineage>
        <taxon>Eukaryota</taxon>
        <taxon>Viridiplantae</taxon>
        <taxon>Streptophyta</taxon>
        <taxon>Embryophyta</taxon>
        <taxon>Tracheophyta</taxon>
        <taxon>Spermatophyta</taxon>
        <taxon>Magnoliopsida</taxon>
        <taxon>eudicotyledons</taxon>
        <taxon>Gunneridae</taxon>
        <taxon>Pentapetalae</taxon>
        <taxon>rosids</taxon>
        <taxon>fabids</taxon>
        <taxon>Malpighiales</taxon>
        <taxon>Salicaceae</taxon>
        <taxon>Saliceae</taxon>
        <taxon>Salix</taxon>
    </lineage>
</organism>
<keyword evidence="8" id="KW-0418">Kinase</keyword>
<dbReference type="Proteomes" id="UP000326939">
    <property type="component" value="Chromosome 11"/>
</dbReference>
<name>A0A5N5KVQ5_9ROSI</name>
<dbReference type="EC" id="2.7.11.1" evidence="2"/>
<keyword evidence="9" id="KW-0067">ATP-binding</keyword>
<dbReference type="GO" id="GO:0005524">
    <property type="term" value="F:ATP binding"/>
    <property type="evidence" value="ECO:0007669"/>
    <property type="project" value="UniProtKB-KW"/>
</dbReference>
<dbReference type="Gene3D" id="2.60.120.430">
    <property type="entry name" value="Galactose-binding lectin"/>
    <property type="match status" value="1"/>
</dbReference>
<gene>
    <name evidence="16" type="ORF">DKX38_017314</name>
</gene>
<protein>
    <recommendedName>
        <fullName evidence="2">non-specific serine/threonine protein kinase</fullName>
        <ecNumber evidence="2">2.7.11.1</ecNumber>
    </recommendedName>
</protein>
<dbReference type="AlphaFoldDB" id="A0A5N5KVQ5"/>
<comment type="catalytic activity">
    <reaction evidence="13">
        <text>L-seryl-[protein] + ATP = O-phospho-L-seryl-[protein] + ADP + H(+)</text>
        <dbReference type="Rhea" id="RHEA:17989"/>
        <dbReference type="Rhea" id="RHEA-COMP:9863"/>
        <dbReference type="Rhea" id="RHEA-COMP:11604"/>
        <dbReference type="ChEBI" id="CHEBI:15378"/>
        <dbReference type="ChEBI" id="CHEBI:29999"/>
        <dbReference type="ChEBI" id="CHEBI:30616"/>
        <dbReference type="ChEBI" id="CHEBI:83421"/>
        <dbReference type="ChEBI" id="CHEBI:456216"/>
        <dbReference type="EC" id="2.7.11.1"/>
    </reaction>
</comment>
<dbReference type="PROSITE" id="PS00108">
    <property type="entry name" value="PROTEIN_KINASE_ST"/>
    <property type="match status" value="1"/>
</dbReference>
<evidence type="ECO:0000256" key="2">
    <source>
        <dbReference type="ARBA" id="ARBA00012513"/>
    </source>
</evidence>
<dbReference type="EMBL" id="VDCV01000011">
    <property type="protein sequence ID" value="KAB5534228.1"/>
    <property type="molecule type" value="Genomic_DNA"/>
</dbReference>
<dbReference type="PROSITE" id="PS50011">
    <property type="entry name" value="PROTEIN_KINASE_DOM"/>
    <property type="match status" value="1"/>
</dbReference>
<keyword evidence="10" id="KW-0675">Receptor</keyword>
<keyword evidence="3" id="KW-0723">Serine/threonine-protein kinase</keyword>
<dbReference type="InterPro" id="IPR021720">
    <property type="entry name" value="Malectin_dom"/>
</dbReference>
<keyword evidence="6" id="KW-0732">Signal</keyword>
<dbReference type="FunFam" id="2.60.120.430:FF:000004">
    <property type="entry name" value="Putative leucine-rich repeat receptor-like serine/threonine-protein kinase"/>
    <property type="match status" value="1"/>
</dbReference>
<feature type="region of interest" description="Disordered" evidence="14">
    <location>
        <begin position="493"/>
        <end position="563"/>
    </location>
</feature>
<evidence type="ECO:0000256" key="3">
    <source>
        <dbReference type="ARBA" id="ARBA00022527"/>
    </source>
</evidence>
<keyword evidence="5" id="KW-0808">Transferase</keyword>
<dbReference type="SMART" id="SM00220">
    <property type="entry name" value="S_TKc"/>
    <property type="match status" value="1"/>
</dbReference>
<evidence type="ECO:0000256" key="7">
    <source>
        <dbReference type="ARBA" id="ARBA00022741"/>
    </source>
</evidence>
<sequence>MSNGILVLCAADYRSFHINCGGQDVKNATILYEGDANIEGSAAARNYHRPGSNWGFSSTGDFMDDINFNDDKYTLPPNISAVVSELYKTARRTPLSITYYGYCLENGDYTVRLHFAEIQFTDEIPGYRVARRVFDIYIQGKRVKQDFNIKEAANGSNTDITIPFNTTVTDRTLEIRLYWAGRGSTLIPRRGDYGPIISAISVCSVTVTELIVKVRIELCLYSVNVYYRFEGMFSFLCASISEPISEPEEAIIGSSATDTNTPENEGELADGTIIAVKQLSSKSRQGNREFVNEIGMISCLQHPNLVNLYGCCIEGDQLLVVYEYMENNSLARALFGSETSALVLDWPTRYKICVGIARGLTFLHEGSAIRIVHRDIKGTNVLLDKDLNAKISDFGLAKLNEEENTHISTRVAGTMPENDNVCLLDWAFVLQKKGNVMEVVDPKLQSEFNKEEAERMIKLALLCTNASPSLRPAMSEAASMLEGQTSIPEIISDPSIYGDDLHSTRPTGHYQQARDHSLNSTGGLFPPSDKSWNGKSSTSAHDLYPVNPESMSLNLSETSSLIE</sequence>